<dbReference type="PRINTS" id="PR00080">
    <property type="entry name" value="SDRFAMILY"/>
</dbReference>
<dbReference type="InterPro" id="IPR036291">
    <property type="entry name" value="NAD(P)-bd_dom_sf"/>
</dbReference>
<dbReference type="PROSITE" id="PS00061">
    <property type="entry name" value="ADH_SHORT"/>
    <property type="match status" value="1"/>
</dbReference>
<evidence type="ECO:0000313" key="6">
    <source>
        <dbReference type="Proteomes" id="UP000232196"/>
    </source>
</evidence>
<evidence type="ECO:0000313" key="5">
    <source>
        <dbReference type="EMBL" id="PJZ24785.1"/>
    </source>
</evidence>
<dbReference type="PANTHER" id="PTHR43391">
    <property type="entry name" value="RETINOL DEHYDROGENASE-RELATED"/>
    <property type="match status" value="1"/>
</dbReference>
<dbReference type="InterPro" id="IPR002347">
    <property type="entry name" value="SDR_fam"/>
</dbReference>
<organism evidence="5 6">
    <name type="scientific">Leptospira hartskeerlii</name>
    <dbReference type="NCBI Taxonomy" id="2023177"/>
    <lineage>
        <taxon>Bacteria</taxon>
        <taxon>Pseudomonadati</taxon>
        <taxon>Spirochaetota</taxon>
        <taxon>Spirochaetia</taxon>
        <taxon>Leptospirales</taxon>
        <taxon>Leptospiraceae</taxon>
        <taxon>Leptospira</taxon>
    </lineage>
</organism>
<keyword evidence="3" id="KW-0560">Oxidoreductase</keyword>
<comment type="caution">
    <text evidence="5">The sequence shown here is derived from an EMBL/GenBank/DDBJ whole genome shotgun (WGS) entry which is preliminary data.</text>
</comment>
<dbReference type="EMBL" id="NPDN01000007">
    <property type="protein sequence ID" value="PJZ24785.1"/>
    <property type="molecule type" value="Genomic_DNA"/>
</dbReference>
<evidence type="ECO:0000256" key="4">
    <source>
        <dbReference type="RuleBase" id="RU000363"/>
    </source>
</evidence>
<sequence>MNILITGASGGLGKNLVEKAYSLGHNILLTNLNEKALKDYVTKQKFDKNRVLTSKLDVTSPVEWKKVMDLAYKKWGKLDILMNVAGYLLPGYIENVSPKDIDKHIDINAKGLMYGTREASIRMIAQGGGHIINIASLAGVAPIPGISLYSTSKFAVRGFSLAVAQELRPKKVFVSVVCPDAIQTPMLDLQKDYEEASMTFSGNRYLKTEEVTDIIFNKVIPNKPMEVLIPGSRGFLAKVGSFLPGLNALLSPSLMGKGKKKQKTYKKN</sequence>
<protein>
    <submittedName>
        <fullName evidence="5">3-ketoacyl-ACP reductase</fullName>
    </submittedName>
</protein>
<evidence type="ECO:0000256" key="2">
    <source>
        <dbReference type="ARBA" id="ARBA00022857"/>
    </source>
</evidence>
<dbReference type="Pfam" id="PF00106">
    <property type="entry name" value="adh_short"/>
    <property type="match status" value="1"/>
</dbReference>
<evidence type="ECO:0000256" key="3">
    <source>
        <dbReference type="ARBA" id="ARBA00023002"/>
    </source>
</evidence>
<dbReference type="InterPro" id="IPR020904">
    <property type="entry name" value="Sc_DH/Rdtase_CS"/>
</dbReference>
<dbReference type="AlphaFoldDB" id="A0A2M9XAS6"/>
<keyword evidence="2" id="KW-0521">NADP</keyword>
<dbReference type="OrthoDB" id="9775296at2"/>
<comment type="similarity">
    <text evidence="1 4">Belongs to the short-chain dehydrogenases/reductases (SDR) family.</text>
</comment>
<dbReference type="SUPFAM" id="SSF51735">
    <property type="entry name" value="NAD(P)-binding Rossmann-fold domains"/>
    <property type="match status" value="1"/>
</dbReference>
<dbReference type="CDD" id="cd05233">
    <property type="entry name" value="SDR_c"/>
    <property type="match status" value="1"/>
</dbReference>
<dbReference type="PRINTS" id="PR00081">
    <property type="entry name" value="GDHRDH"/>
</dbReference>
<name>A0A2M9XAS6_9LEPT</name>
<dbReference type="Gene3D" id="3.40.50.720">
    <property type="entry name" value="NAD(P)-binding Rossmann-like Domain"/>
    <property type="match status" value="1"/>
</dbReference>
<proteinExistence type="inferred from homology"/>
<dbReference type="Proteomes" id="UP000232196">
    <property type="component" value="Unassembled WGS sequence"/>
</dbReference>
<dbReference type="RefSeq" id="WP_100707479.1">
    <property type="nucleotide sequence ID" value="NZ_NPDL01000006.1"/>
</dbReference>
<reference evidence="5 6" key="1">
    <citation type="submission" date="2017-07" db="EMBL/GenBank/DDBJ databases">
        <title>Leptospira spp. isolated from tropical soils.</title>
        <authorList>
            <person name="Thibeaux R."/>
            <person name="Iraola G."/>
            <person name="Ferres I."/>
            <person name="Bierque E."/>
            <person name="Girault D."/>
            <person name="Soupe-Gilbert M.-E."/>
            <person name="Picardeau M."/>
            <person name="Goarant C."/>
        </authorList>
    </citation>
    <scope>NUCLEOTIDE SEQUENCE [LARGE SCALE GENOMIC DNA]</scope>
    <source>
        <strain evidence="5 6">MCA1-C-A1</strain>
    </source>
</reference>
<dbReference type="GO" id="GO:0016491">
    <property type="term" value="F:oxidoreductase activity"/>
    <property type="evidence" value="ECO:0007669"/>
    <property type="project" value="UniProtKB-KW"/>
</dbReference>
<gene>
    <name evidence="5" type="ORF">CH357_14470</name>
</gene>
<dbReference type="PANTHER" id="PTHR43391:SF14">
    <property type="entry name" value="DEHYDROGENASE_REDUCTASE SDR FAMILY PROTEIN 7-LIKE"/>
    <property type="match status" value="1"/>
</dbReference>
<evidence type="ECO:0000256" key="1">
    <source>
        <dbReference type="ARBA" id="ARBA00006484"/>
    </source>
</evidence>
<accession>A0A2M9XAS6</accession>
<keyword evidence="6" id="KW-1185">Reference proteome</keyword>